<keyword evidence="4 7" id="KW-1133">Transmembrane helix</keyword>
<feature type="transmembrane region" description="Helical" evidence="7">
    <location>
        <begin position="194"/>
        <end position="216"/>
    </location>
</feature>
<keyword evidence="2" id="KW-1003">Cell membrane</keyword>
<keyword evidence="10" id="KW-1185">Reference proteome</keyword>
<evidence type="ECO:0000313" key="9">
    <source>
        <dbReference type="EMBL" id="GFJ83324.1"/>
    </source>
</evidence>
<reference evidence="9 10" key="1">
    <citation type="submission" date="2020-03" db="EMBL/GenBank/DDBJ databases">
        <title>Whole genome shotgun sequence of Phytohabitans houttuyneae NBRC 108639.</title>
        <authorList>
            <person name="Komaki H."/>
            <person name="Tamura T."/>
        </authorList>
    </citation>
    <scope>NUCLEOTIDE SEQUENCE [LARGE SCALE GENOMIC DNA]</scope>
    <source>
        <strain evidence="9 10">NBRC 108639</strain>
    </source>
</reference>
<dbReference type="CDD" id="cd17473">
    <property type="entry name" value="MFS_arabinose_efflux_permease_like"/>
    <property type="match status" value="1"/>
</dbReference>
<evidence type="ECO:0000256" key="1">
    <source>
        <dbReference type="ARBA" id="ARBA00004651"/>
    </source>
</evidence>
<feature type="transmembrane region" description="Helical" evidence="7">
    <location>
        <begin position="261"/>
        <end position="280"/>
    </location>
</feature>
<feature type="transmembrane region" description="Helical" evidence="7">
    <location>
        <begin position="344"/>
        <end position="364"/>
    </location>
</feature>
<dbReference type="GO" id="GO:0022857">
    <property type="term" value="F:transmembrane transporter activity"/>
    <property type="evidence" value="ECO:0007669"/>
    <property type="project" value="InterPro"/>
</dbReference>
<dbReference type="EMBL" id="BLPF01000003">
    <property type="protein sequence ID" value="GFJ83324.1"/>
    <property type="molecule type" value="Genomic_DNA"/>
</dbReference>
<feature type="transmembrane region" description="Helical" evidence="7">
    <location>
        <begin position="228"/>
        <end position="249"/>
    </location>
</feature>
<evidence type="ECO:0000256" key="7">
    <source>
        <dbReference type="SAM" id="Phobius"/>
    </source>
</evidence>
<dbReference type="GO" id="GO:0005886">
    <property type="term" value="C:plasma membrane"/>
    <property type="evidence" value="ECO:0007669"/>
    <property type="project" value="UniProtKB-SubCell"/>
</dbReference>
<dbReference type="AlphaFoldDB" id="A0A6V8KHJ4"/>
<feature type="transmembrane region" description="Helical" evidence="7">
    <location>
        <begin position="96"/>
        <end position="114"/>
    </location>
</feature>
<dbReference type="PANTHER" id="PTHR43124:SF3">
    <property type="entry name" value="CHLORAMPHENICOL EFFLUX PUMP RV0191"/>
    <property type="match status" value="1"/>
</dbReference>
<feature type="transmembrane region" description="Helical" evidence="7">
    <location>
        <begin position="286"/>
        <end position="307"/>
    </location>
</feature>
<feature type="transmembrane region" description="Helical" evidence="7">
    <location>
        <begin position="68"/>
        <end position="90"/>
    </location>
</feature>
<dbReference type="SUPFAM" id="SSF103473">
    <property type="entry name" value="MFS general substrate transporter"/>
    <property type="match status" value="1"/>
</dbReference>
<dbReference type="InterPro" id="IPR036259">
    <property type="entry name" value="MFS_trans_sf"/>
</dbReference>
<evidence type="ECO:0000259" key="8">
    <source>
        <dbReference type="PROSITE" id="PS50850"/>
    </source>
</evidence>
<comment type="subcellular location">
    <subcellularLocation>
        <location evidence="1">Cell membrane</location>
        <topology evidence="1">Multi-pass membrane protein</topology>
    </subcellularLocation>
</comment>
<feature type="transmembrane region" description="Helical" evidence="7">
    <location>
        <begin position="35"/>
        <end position="56"/>
    </location>
</feature>
<dbReference type="Gene3D" id="1.20.1250.20">
    <property type="entry name" value="MFS general substrate transporter like domains"/>
    <property type="match status" value="1"/>
</dbReference>
<evidence type="ECO:0000313" key="10">
    <source>
        <dbReference type="Proteomes" id="UP000482800"/>
    </source>
</evidence>
<reference evidence="9 10" key="2">
    <citation type="submission" date="2020-03" db="EMBL/GenBank/DDBJ databases">
        <authorList>
            <person name="Ichikawa N."/>
            <person name="Kimura A."/>
            <person name="Kitahashi Y."/>
            <person name="Uohara A."/>
        </authorList>
    </citation>
    <scope>NUCLEOTIDE SEQUENCE [LARGE SCALE GENOMIC DNA]</scope>
    <source>
        <strain evidence="9 10">NBRC 108639</strain>
    </source>
</reference>
<dbReference type="InterPro" id="IPR011701">
    <property type="entry name" value="MFS"/>
</dbReference>
<evidence type="ECO:0000256" key="5">
    <source>
        <dbReference type="ARBA" id="ARBA00023136"/>
    </source>
</evidence>
<feature type="region of interest" description="Disordered" evidence="6">
    <location>
        <begin position="369"/>
        <end position="416"/>
    </location>
</feature>
<dbReference type="InterPro" id="IPR020846">
    <property type="entry name" value="MFS_dom"/>
</dbReference>
<keyword evidence="3 7" id="KW-0812">Transmembrane</keyword>
<sequence length="416" mass="41806">MVKVLLFASTLTVMAGAVLSPVVELLRVQLGLSATAAGLVVTVHGASLALAGPLVGRAFDRWGTRRPLAAGLLLYGVAGGAGLVVEAYPLLIATRLAFGVGAAFVFTGTTVALLDRYDGPRRDRVMGWRSTAISLGGVVWPLAGGALGALSWHAPFAVYLLGVPLALLAWRLPGDHPHRPPAGRGSGRPVWNPALLGVYALQCAATALLYAVLVFLPARLAGLGVTSTLAVALFSAALSLAMSAAGLAYPRLRARFGHSGLLRLAFAAWTLALLALAAGGTAAVPLAAAVLFGAGMGVAVPALTVLTGDLAPPGRRGQATALLATAGFAGQFAAPLAFGPLDRPPAVFLAAAGLAAAALLATALTGRRDRRANPAGAEPPDRTGPTASRRGPAAPPRAEPPGPDRAGSGCPPRTGP</sequence>
<accession>A0A6V8KHJ4</accession>
<evidence type="ECO:0000256" key="2">
    <source>
        <dbReference type="ARBA" id="ARBA00022475"/>
    </source>
</evidence>
<evidence type="ECO:0000256" key="6">
    <source>
        <dbReference type="SAM" id="MobiDB-lite"/>
    </source>
</evidence>
<dbReference type="PANTHER" id="PTHR43124">
    <property type="entry name" value="PURINE EFFLUX PUMP PBUE"/>
    <property type="match status" value="1"/>
</dbReference>
<feature type="domain" description="Major facilitator superfamily (MFS) profile" evidence="8">
    <location>
        <begin position="1"/>
        <end position="370"/>
    </location>
</feature>
<dbReference type="Pfam" id="PF07690">
    <property type="entry name" value="MFS_1"/>
    <property type="match status" value="1"/>
</dbReference>
<evidence type="ECO:0000256" key="4">
    <source>
        <dbReference type="ARBA" id="ARBA00022989"/>
    </source>
</evidence>
<dbReference type="Proteomes" id="UP000482800">
    <property type="component" value="Unassembled WGS sequence"/>
</dbReference>
<evidence type="ECO:0000256" key="3">
    <source>
        <dbReference type="ARBA" id="ARBA00022692"/>
    </source>
</evidence>
<proteinExistence type="predicted"/>
<feature type="transmembrane region" description="Helical" evidence="7">
    <location>
        <begin position="156"/>
        <end position="173"/>
    </location>
</feature>
<dbReference type="PROSITE" id="PS50850">
    <property type="entry name" value="MFS"/>
    <property type="match status" value="1"/>
</dbReference>
<gene>
    <name evidence="9" type="ORF">Phou_075040</name>
</gene>
<feature type="transmembrane region" description="Helical" evidence="7">
    <location>
        <begin position="319"/>
        <end position="338"/>
    </location>
</feature>
<keyword evidence="5 7" id="KW-0472">Membrane</keyword>
<organism evidence="9 10">
    <name type="scientific">Phytohabitans houttuyneae</name>
    <dbReference type="NCBI Taxonomy" id="1076126"/>
    <lineage>
        <taxon>Bacteria</taxon>
        <taxon>Bacillati</taxon>
        <taxon>Actinomycetota</taxon>
        <taxon>Actinomycetes</taxon>
        <taxon>Micromonosporales</taxon>
        <taxon>Micromonosporaceae</taxon>
    </lineage>
</organism>
<feature type="compositionally biased region" description="Pro residues" evidence="6">
    <location>
        <begin position="393"/>
        <end position="403"/>
    </location>
</feature>
<feature type="transmembrane region" description="Helical" evidence="7">
    <location>
        <begin position="126"/>
        <end position="150"/>
    </location>
</feature>
<comment type="caution">
    <text evidence="9">The sequence shown here is derived from an EMBL/GenBank/DDBJ whole genome shotgun (WGS) entry which is preliminary data.</text>
</comment>
<protein>
    <submittedName>
        <fullName evidence="9">MFS transporter</fullName>
    </submittedName>
</protein>
<name>A0A6V8KHJ4_9ACTN</name>
<dbReference type="InterPro" id="IPR050189">
    <property type="entry name" value="MFS_Efflux_Transporters"/>
</dbReference>